<dbReference type="HOGENOM" id="CLU_006284_0_0_5"/>
<dbReference type="Proteomes" id="UP000002385">
    <property type="component" value="Plasmid pCMU01"/>
</dbReference>
<dbReference type="RefSeq" id="WP_012606127.1">
    <property type="nucleotide sequence ID" value="NC_011758.1"/>
</dbReference>
<protein>
    <recommendedName>
        <fullName evidence="1">Rad50/SbcC-type AAA domain-containing protein</fullName>
    </recommendedName>
</protein>
<accession>B7L316</accession>
<organism evidence="2 3">
    <name type="scientific">Methylorubrum extorquens (strain CM4 / NCIMB 13688)</name>
    <name type="common">Methylobacterium extorquens</name>
    <dbReference type="NCBI Taxonomy" id="440085"/>
    <lineage>
        <taxon>Bacteria</taxon>
        <taxon>Pseudomonadati</taxon>
        <taxon>Pseudomonadota</taxon>
        <taxon>Alphaproteobacteria</taxon>
        <taxon>Hyphomicrobiales</taxon>
        <taxon>Methylobacteriaceae</taxon>
        <taxon>Methylorubrum</taxon>
    </lineage>
</organism>
<sequence length="1304" mass="140512">MHPNPRAPLDVHLLTTDALLAELVGGAAVSVGTGECFSLSSDNARAVLRWYSLNRTKWTSNLSASDAEAVVDAIGSAVPTMDAHATSRPAGATGILRLVKVVAHRFAGLHAYGKTLEAPETFVFEPSKGITLLEGVNGSGKTSIVNAVVWCLTGHLIRSQRAPEQGPTEFPCEIARDGGGDTTHPMSAITPLPLLLEDLGGDRQAIPADSWVEVTLADARGNPLPPLRRSQGRTLRGKITETPPDLDAVGLDPIAWRIATVMPALLPFLAVGSTSQLGEAVARLTGLADLIDLARHAEKMSDRIAKRVVPDLVRGCESIAERYGQTVVDLKSIVGELPALAFEGTVPPVADEDAAARIAEIARHFVGLKTEALSEARTVLGQGFNPEEKTARDDLEASVRPAIEQLKRAVDLPSIARLSTLSVTAEDAAIVTALFDQIGAEAATLAQLSTEPNRARRSQLYARVMAWMHEHSHTDDESCPVCSRKLDGACDPVTGDLVSKHLSEAARDREVIARTVADWVASRCGLLLQELPAAIAAEARGDLPDFPVALLKRGLIDELFETEPFRGALAALRHDATKLVDAKLAALPRFKEPARQILPTALKADTTQLQKMFDRVARALAFAKWRGEAAAAVNEFLHAVRRGTDGDATADRAIGRRLTSLLRIVEGTVPLNRAIDQMRRLEAERQEHAIKRLRIEQCGRAVEALDALPPLGGLAQAQVETLRQKLHRRSEHWRRAVYRNATDFAPDLAGTGMSARGVLELKVGRDGVTAPAQHVSNASALRGALMGFFLAFREHVLATRGGLALLIFDDPQELLDHDNRQRLSRGLSAVAKANGQLLITTHDRRFARSLVAESRGDDQIEHLSVHPVNRIRPTLVLSPAIETIDGLRQAFLDNPDSAIHAQNYASDLRVFLESRLGDLFDDLAEPAHAASTRALTLIPLMDKLRALTASQAGELFTNPVLKRFVDDWALAEGADARRVLNTSHHDKASLNYMDVKDVAADLHRLRTNVEKVHEQFRLHRWREPLAAAELSAGNVVPLRPMAKPTFAVPVCPDIAAFVGDARGGGSQEVPTEALSGDWFDSKALFYVRGESLGFAIPSGAVAVVEAEPSSGRDQNLVIAQSRGQVFARRLVKSPGSLGVSLAAQMPDPRKKRTTLTYDESKVRLYRIVGAVFTEMAPPPGGGEATPVDAVPELAQVRVAYRVREESAVPLALPGQIILGGAEISPTELDGWEGRLAAVTLADGLSIFKRVGARLPSSLGHLRQFETIGGLGSSMVIATEDVEGHGDVPLMASARRVLGVLYEEG</sequence>
<dbReference type="PANTHER" id="PTHR32114:SF2">
    <property type="entry name" value="ABC TRANSPORTER ABCH.3"/>
    <property type="match status" value="1"/>
</dbReference>
<evidence type="ECO:0000313" key="3">
    <source>
        <dbReference type="Proteomes" id="UP000002385"/>
    </source>
</evidence>
<dbReference type="InterPro" id="IPR027417">
    <property type="entry name" value="P-loop_NTPase"/>
</dbReference>
<evidence type="ECO:0000313" key="2">
    <source>
        <dbReference type="EMBL" id="ACK86224.1"/>
    </source>
</evidence>
<evidence type="ECO:0000259" key="1">
    <source>
        <dbReference type="Pfam" id="PF13476"/>
    </source>
</evidence>
<geneLocation type="plasmid" evidence="2 3">
    <name>pCMU01</name>
</geneLocation>
<dbReference type="GO" id="GO:0016887">
    <property type="term" value="F:ATP hydrolysis activity"/>
    <property type="evidence" value="ECO:0007669"/>
    <property type="project" value="InterPro"/>
</dbReference>
<dbReference type="PANTHER" id="PTHR32114">
    <property type="entry name" value="ABC TRANSPORTER ABCH.3"/>
    <property type="match status" value="1"/>
</dbReference>
<dbReference type="Gene3D" id="3.40.50.300">
    <property type="entry name" value="P-loop containing nucleotide triphosphate hydrolases"/>
    <property type="match status" value="2"/>
</dbReference>
<reference evidence="2 3" key="1">
    <citation type="submission" date="2008-12" db="EMBL/GenBank/DDBJ databases">
        <title>Complete sequence of plasmid1 of Methylobacterium chloromethanicum CM4.</title>
        <authorList>
            <consortium name="US DOE Joint Genome Institute"/>
            <person name="Lucas S."/>
            <person name="Copeland A."/>
            <person name="Lapidus A."/>
            <person name="Glavina del Rio T."/>
            <person name="Dalin E."/>
            <person name="Tice H."/>
            <person name="Bruce D."/>
            <person name="Goodwin L."/>
            <person name="Pitluck S."/>
            <person name="Chertkov O."/>
            <person name="Brettin T."/>
            <person name="Detter J.C."/>
            <person name="Han C."/>
            <person name="Larimer F."/>
            <person name="Land M."/>
            <person name="Hauser L."/>
            <person name="Kyrpides N."/>
            <person name="Mikhailova N."/>
            <person name="Marx C."/>
            <person name="Richardson P."/>
        </authorList>
    </citation>
    <scope>NUCLEOTIDE SEQUENCE [LARGE SCALE GENOMIC DNA]</scope>
    <source>
        <strain evidence="3">CM4 / NCIMB 13688</strain>
        <plasmid evidence="2 3">pCMU01</plasmid>
    </source>
</reference>
<dbReference type="InterPro" id="IPR038729">
    <property type="entry name" value="Rad50/SbcC_AAA"/>
</dbReference>
<feature type="domain" description="Rad50/SbcC-type AAA" evidence="1">
    <location>
        <begin position="122"/>
        <end position="175"/>
    </location>
</feature>
<dbReference type="EMBL" id="CP001299">
    <property type="protein sequence ID" value="ACK86224.1"/>
    <property type="molecule type" value="Genomic_DNA"/>
</dbReference>
<proteinExistence type="predicted"/>
<gene>
    <name evidence="2" type="ordered locus">Mchl_5480</name>
</gene>
<dbReference type="SUPFAM" id="SSF52540">
    <property type="entry name" value="P-loop containing nucleoside triphosphate hydrolases"/>
    <property type="match status" value="1"/>
</dbReference>
<keyword evidence="2" id="KW-0614">Plasmid</keyword>
<dbReference type="Pfam" id="PF13476">
    <property type="entry name" value="AAA_23"/>
    <property type="match status" value="1"/>
</dbReference>
<name>B7L316_METC4</name>
<dbReference type="GO" id="GO:0006302">
    <property type="term" value="P:double-strand break repair"/>
    <property type="evidence" value="ECO:0007669"/>
    <property type="project" value="InterPro"/>
</dbReference>
<dbReference type="KEGG" id="mch:Mchl_5480"/>
<reference evidence="2 3" key="2">
    <citation type="journal article" date="2012" name="J. Bacteriol.">
        <title>Complete genome sequences of six strains of the genus Methylobacterium.</title>
        <authorList>
            <person name="Marx C.J."/>
            <person name="Bringel F."/>
            <person name="Chistoserdova L."/>
            <person name="Moulin L."/>
            <person name="Farhan Ul Haque M."/>
            <person name="Fleischman D.E."/>
            <person name="Gruffaz C."/>
            <person name="Jourand P."/>
            <person name="Knief C."/>
            <person name="Lee M.C."/>
            <person name="Muller E.E."/>
            <person name="Nadalig T."/>
            <person name="Peyraud R."/>
            <person name="Roselli S."/>
            <person name="Russ L."/>
            <person name="Goodwin L.A."/>
            <person name="Ivanova N."/>
            <person name="Kyrpides N."/>
            <person name="Lajus A."/>
            <person name="Land M.L."/>
            <person name="Medigue C."/>
            <person name="Mikhailova N."/>
            <person name="Nolan M."/>
            <person name="Woyke T."/>
            <person name="Stolyar S."/>
            <person name="Vorholt J.A."/>
            <person name="Vuilleumier S."/>
        </authorList>
    </citation>
    <scope>NUCLEOTIDE SEQUENCE [LARGE SCALE GENOMIC DNA]</scope>
    <source>
        <strain evidence="3">CM4 / NCIMB 13688</strain>
        <plasmid evidence="2 3">pCMU01</plasmid>
    </source>
</reference>